<dbReference type="Pfam" id="PF13489">
    <property type="entry name" value="Methyltransf_23"/>
    <property type="match status" value="1"/>
</dbReference>
<dbReference type="PANTHER" id="PTHR43861">
    <property type="entry name" value="TRANS-ACONITATE 2-METHYLTRANSFERASE-RELATED"/>
    <property type="match status" value="1"/>
</dbReference>
<dbReference type="GO" id="GO:0032259">
    <property type="term" value="P:methylation"/>
    <property type="evidence" value="ECO:0007669"/>
    <property type="project" value="UniProtKB-KW"/>
</dbReference>
<sequence length="442" mass="49538">MSVAEILRKINAVVLKRKATGVTGVDSLLWPENFEIWTAAEPATAPREVYDLGDLLAQDDADFVTNAYRVLLRRPPDSAGFLNNIEAMRRGDQTKLDIIASLRFSPEGMAVGVPVRRLRLAWLLHRWKRKPLVGPILSWAHALLRLGHHVSRLEWLEVRSAREAHRLGRHVNQVVLEAGSRIEAIEKKLLRLDKRESRLLEEETRHAALVPQLDALYSAFEDRFRGPESLIQARARPYLQLVRDCGAGTLEAPVVDVGCGRGEWLALLRDEGLHARGIDLNSRFVRDAAVRGLEVIEGDAIEVLRAMPAGSVAAITSMHLVEHLPFERVVEFIDACHHVLRPGGVLILETPNPENLDVATIYFYMDPTHRNPLPPEMLRWVVEARGYPDARIERLSEERELSAPALLSDDLPGSSSINTLLARTHVAPDYAIIAHRGEVSHE</sequence>
<dbReference type="InterPro" id="IPR029063">
    <property type="entry name" value="SAM-dependent_MTases_sf"/>
</dbReference>
<name>A0A836P338_XANVA</name>
<dbReference type="EMBL" id="AKBN01000620">
    <property type="protein sequence ID" value="KFA02175.1"/>
    <property type="molecule type" value="Genomic_DNA"/>
</dbReference>
<dbReference type="Gene3D" id="3.40.50.150">
    <property type="entry name" value="Vaccinia Virus protein VP39"/>
    <property type="match status" value="1"/>
</dbReference>
<proteinExistence type="predicted"/>
<reference evidence="1" key="1">
    <citation type="submission" date="2012-05" db="EMBL/GenBank/DDBJ databases">
        <authorList>
            <person name="Studholme D.J."/>
            <person name="Wasukira A."/>
            <person name="Grant M."/>
        </authorList>
    </citation>
    <scope>NUCLEOTIDE SEQUENCE [LARGE SCALE GENOMIC DNA]</scope>
    <source>
        <strain evidence="1">NCPPB 890</strain>
    </source>
</reference>
<dbReference type="SUPFAM" id="SSF53335">
    <property type="entry name" value="S-adenosyl-L-methionine-dependent methyltransferases"/>
    <property type="match status" value="1"/>
</dbReference>
<keyword evidence="1" id="KW-0489">Methyltransferase</keyword>
<evidence type="ECO:0000313" key="1">
    <source>
        <dbReference type="EMBL" id="KFA02175.1"/>
    </source>
</evidence>
<protein>
    <submittedName>
        <fullName evidence="1">Methyltransferase</fullName>
    </submittedName>
</protein>
<accession>A0A836P338</accession>
<dbReference type="AlphaFoldDB" id="A0A836P338"/>
<comment type="caution">
    <text evidence="1">The sequence shown here is derived from an EMBL/GenBank/DDBJ whole genome shotgun (WGS) entry which is preliminary data.</text>
</comment>
<keyword evidence="1" id="KW-0808">Transferase</keyword>
<dbReference type="GO" id="GO:0008168">
    <property type="term" value="F:methyltransferase activity"/>
    <property type="evidence" value="ECO:0007669"/>
    <property type="project" value="UniProtKB-KW"/>
</dbReference>
<dbReference type="RefSeq" id="WP_010371842.1">
    <property type="nucleotide sequence ID" value="NZ_AKBN02000011.1"/>
</dbReference>
<organism evidence="1">
    <name type="scientific">Xanthomonas vasicola pv. vasculorum NCPPB 890</name>
    <dbReference type="NCBI Taxonomy" id="1184265"/>
    <lineage>
        <taxon>Bacteria</taxon>
        <taxon>Pseudomonadati</taxon>
        <taxon>Pseudomonadota</taxon>
        <taxon>Gammaproteobacteria</taxon>
        <taxon>Lysobacterales</taxon>
        <taxon>Lysobacteraceae</taxon>
        <taxon>Xanthomonas</taxon>
    </lineage>
</organism>
<gene>
    <name evidence="1" type="ORF">A11K_0111210</name>
</gene>
<dbReference type="CDD" id="cd02440">
    <property type="entry name" value="AdoMet_MTases"/>
    <property type="match status" value="1"/>
</dbReference>